<dbReference type="PROSITE" id="PS00211">
    <property type="entry name" value="ABC_TRANSPORTER_1"/>
    <property type="match status" value="1"/>
</dbReference>
<dbReference type="SUPFAM" id="SSF52540">
    <property type="entry name" value="P-loop containing nucleoside triphosphate hydrolases"/>
    <property type="match status" value="1"/>
</dbReference>
<dbReference type="PANTHER" id="PTHR43166">
    <property type="entry name" value="AMINO ACID IMPORT ATP-BINDING PROTEIN"/>
    <property type="match status" value="1"/>
</dbReference>
<dbReference type="PROSITE" id="PS50893">
    <property type="entry name" value="ABC_TRANSPORTER_2"/>
    <property type="match status" value="1"/>
</dbReference>
<reference evidence="10" key="1">
    <citation type="journal article" date="2014" name="Int. J. Syst. Evol. Microbiol.">
        <title>Complete genome sequence of Corynebacterium casei LMG S-19264T (=DSM 44701T), isolated from a smear-ripened cheese.</title>
        <authorList>
            <consortium name="US DOE Joint Genome Institute (JGI-PGF)"/>
            <person name="Walter F."/>
            <person name="Albersmeier A."/>
            <person name="Kalinowski J."/>
            <person name="Ruckert C."/>
        </authorList>
    </citation>
    <scope>NUCLEOTIDE SEQUENCE</scope>
    <source>
        <strain evidence="10">CGMCC 1.12408</strain>
    </source>
</reference>
<keyword evidence="3" id="KW-1003">Cell membrane</keyword>
<sequence length="254" mass="28427">MISLIDVSKVYNQKDNSTFHAIDSVSLSINRGDIYGIIGRSGAGKSTLLRLINLLEIPSSGTVIVDGEDLTNLSKQKLRHARQSIGMIFQHFNLVSNKTVLENVLVPLELARYPKKERLDRVREVLRFVGLEDLMSKYPSQLSGGQKQRVAIARALANKPKILLCDEPTSALDPNTTKEILEVLQSIHKELDVTIVIVSHEMDLIKSICNRVTIIDNGQVYETVDIKPKGIVNSDHTPDWFLTQLTEERESDNA</sequence>
<proteinExistence type="inferred from homology"/>
<gene>
    <name evidence="10" type="ORF">GCM10008025_34100</name>
</gene>
<name>A0A916S8B0_9BACI</name>
<dbReference type="FunFam" id="3.40.50.300:FF:000032">
    <property type="entry name" value="Export ABC transporter ATP-binding protein"/>
    <property type="match status" value="1"/>
</dbReference>
<dbReference type="PANTHER" id="PTHR43166:SF30">
    <property type="entry name" value="METHIONINE IMPORT ATP-BINDING PROTEIN METN"/>
    <property type="match status" value="1"/>
</dbReference>
<evidence type="ECO:0000256" key="4">
    <source>
        <dbReference type="ARBA" id="ARBA00022741"/>
    </source>
</evidence>
<dbReference type="GO" id="GO:0006865">
    <property type="term" value="P:amino acid transport"/>
    <property type="evidence" value="ECO:0007669"/>
    <property type="project" value="UniProtKB-KW"/>
</dbReference>
<dbReference type="SMART" id="SM00382">
    <property type="entry name" value="AAA"/>
    <property type="match status" value="1"/>
</dbReference>
<evidence type="ECO:0000256" key="7">
    <source>
        <dbReference type="ARBA" id="ARBA00022970"/>
    </source>
</evidence>
<evidence type="ECO:0000256" key="2">
    <source>
        <dbReference type="ARBA" id="ARBA00022448"/>
    </source>
</evidence>
<dbReference type="Pfam" id="PF00005">
    <property type="entry name" value="ABC_tran"/>
    <property type="match status" value="1"/>
</dbReference>
<dbReference type="CDD" id="cd03258">
    <property type="entry name" value="ABC_MetN_methionine_transporter"/>
    <property type="match status" value="1"/>
</dbReference>
<protein>
    <submittedName>
        <fullName evidence="10">Methionine ABC transporter ATP-binding protein</fullName>
    </submittedName>
</protein>
<dbReference type="GO" id="GO:0022857">
    <property type="term" value="F:transmembrane transporter activity"/>
    <property type="evidence" value="ECO:0007669"/>
    <property type="project" value="UniProtKB-ARBA"/>
</dbReference>
<dbReference type="Proteomes" id="UP000613512">
    <property type="component" value="Unassembled WGS sequence"/>
</dbReference>
<dbReference type="InterPro" id="IPR041701">
    <property type="entry name" value="MetN_ABC"/>
</dbReference>
<comment type="similarity">
    <text evidence="1">Belongs to the ABC transporter superfamily.</text>
</comment>
<dbReference type="GO" id="GO:0016887">
    <property type="term" value="F:ATP hydrolysis activity"/>
    <property type="evidence" value="ECO:0007669"/>
    <property type="project" value="InterPro"/>
</dbReference>
<keyword evidence="11" id="KW-1185">Reference proteome</keyword>
<comment type="caution">
    <text evidence="10">The sequence shown here is derived from an EMBL/GenBank/DDBJ whole genome shotgun (WGS) entry which is preliminary data.</text>
</comment>
<evidence type="ECO:0000256" key="1">
    <source>
        <dbReference type="ARBA" id="ARBA00005417"/>
    </source>
</evidence>
<evidence type="ECO:0000313" key="10">
    <source>
        <dbReference type="EMBL" id="GGA88638.1"/>
    </source>
</evidence>
<dbReference type="InterPro" id="IPR017871">
    <property type="entry name" value="ABC_transporter-like_CS"/>
</dbReference>
<evidence type="ECO:0000313" key="11">
    <source>
        <dbReference type="Proteomes" id="UP000613512"/>
    </source>
</evidence>
<keyword evidence="5 10" id="KW-0067">ATP-binding</keyword>
<evidence type="ECO:0000256" key="5">
    <source>
        <dbReference type="ARBA" id="ARBA00022840"/>
    </source>
</evidence>
<dbReference type="AlphaFoldDB" id="A0A916S8B0"/>
<dbReference type="InterPro" id="IPR003593">
    <property type="entry name" value="AAA+_ATPase"/>
</dbReference>
<dbReference type="RefSeq" id="WP_188385883.1">
    <property type="nucleotide sequence ID" value="NZ_BMEY01000023.1"/>
</dbReference>
<organism evidence="10 11">
    <name type="scientific">Ornithinibacillus halotolerans</name>
    <dbReference type="NCBI Taxonomy" id="1274357"/>
    <lineage>
        <taxon>Bacteria</taxon>
        <taxon>Bacillati</taxon>
        <taxon>Bacillota</taxon>
        <taxon>Bacilli</taxon>
        <taxon>Bacillales</taxon>
        <taxon>Bacillaceae</taxon>
        <taxon>Ornithinibacillus</taxon>
    </lineage>
</organism>
<keyword evidence="8" id="KW-0472">Membrane</keyword>
<dbReference type="Gene3D" id="3.40.50.300">
    <property type="entry name" value="P-loop containing nucleotide triphosphate hydrolases"/>
    <property type="match status" value="1"/>
</dbReference>
<evidence type="ECO:0000259" key="9">
    <source>
        <dbReference type="PROSITE" id="PS50893"/>
    </source>
</evidence>
<keyword evidence="4" id="KW-0547">Nucleotide-binding</keyword>
<reference evidence="10" key="2">
    <citation type="submission" date="2020-09" db="EMBL/GenBank/DDBJ databases">
        <authorList>
            <person name="Sun Q."/>
            <person name="Zhou Y."/>
        </authorList>
    </citation>
    <scope>NUCLEOTIDE SEQUENCE</scope>
    <source>
        <strain evidence="10">CGMCC 1.12408</strain>
    </source>
</reference>
<keyword evidence="2" id="KW-0813">Transport</keyword>
<dbReference type="InterPro" id="IPR003439">
    <property type="entry name" value="ABC_transporter-like_ATP-bd"/>
</dbReference>
<dbReference type="EMBL" id="BMEY01000023">
    <property type="protein sequence ID" value="GGA88638.1"/>
    <property type="molecule type" value="Genomic_DNA"/>
</dbReference>
<evidence type="ECO:0000256" key="3">
    <source>
        <dbReference type="ARBA" id="ARBA00022475"/>
    </source>
</evidence>
<keyword evidence="6" id="KW-1278">Translocase</keyword>
<evidence type="ECO:0000256" key="8">
    <source>
        <dbReference type="ARBA" id="ARBA00023136"/>
    </source>
</evidence>
<dbReference type="InterPro" id="IPR050086">
    <property type="entry name" value="MetN_ABC_transporter-like"/>
</dbReference>
<feature type="domain" description="ABC transporter" evidence="9">
    <location>
        <begin position="2"/>
        <end position="242"/>
    </location>
</feature>
<dbReference type="GO" id="GO:0098796">
    <property type="term" value="C:membrane protein complex"/>
    <property type="evidence" value="ECO:0007669"/>
    <property type="project" value="UniProtKB-ARBA"/>
</dbReference>
<accession>A0A916S8B0</accession>
<dbReference type="GO" id="GO:0005524">
    <property type="term" value="F:ATP binding"/>
    <property type="evidence" value="ECO:0007669"/>
    <property type="project" value="UniProtKB-KW"/>
</dbReference>
<keyword evidence="7" id="KW-0029">Amino-acid transport</keyword>
<evidence type="ECO:0000256" key="6">
    <source>
        <dbReference type="ARBA" id="ARBA00022967"/>
    </source>
</evidence>
<dbReference type="InterPro" id="IPR027417">
    <property type="entry name" value="P-loop_NTPase"/>
</dbReference>